<dbReference type="CDD" id="cd06849">
    <property type="entry name" value="lipoyl_domain"/>
    <property type="match status" value="1"/>
</dbReference>
<evidence type="ECO:0000259" key="8">
    <source>
        <dbReference type="PROSITE" id="PS50968"/>
    </source>
</evidence>
<evidence type="ECO:0000256" key="7">
    <source>
        <dbReference type="SAM" id="MobiDB-lite"/>
    </source>
</evidence>
<feature type="region of interest" description="Disordered" evidence="7">
    <location>
        <begin position="199"/>
        <end position="221"/>
    </location>
</feature>
<evidence type="ECO:0000256" key="6">
    <source>
        <dbReference type="RuleBase" id="RU003423"/>
    </source>
</evidence>
<dbReference type="HOGENOM" id="CLU_016733_0_0_11"/>
<organism evidence="10 11">
    <name type="scientific">Streptomyces rapamycinicus (strain ATCC 29253 / DSM 41530 / NRRL 5491 / AYB-994)</name>
    <name type="common">Streptomyces hygroscopicus (strain ATCC 29253)</name>
    <dbReference type="NCBI Taxonomy" id="1343740"/>
    <lineage>
        <taxon>Bacteria</taxon>
        <taxon>Bacillati</taxon>
        <taxon>Actinomycetota</taxon>
        <taxon>Actinomycetes</taxon>
        <taxon>Kitasatosporales</taxon>
        <taxon>Streptomycetaceae</taxon>
        <taxon>Streptomyces</taxon>
        <taxon>Streptomyces violaceusniger group</taxon>
    </lineage>
</organism>
<dbReference type="Pfam" id="PF00198">
    <property type="entry name" value="2-oxoacid_dh"/>
    <property type="match status" value="1"/>
</dbReference>
<dbReference type="PROSITE" id="PS00189">
    <property type="entry name" value="LIPOYL"/>
    <property type="match status" value="1"/>
</dbReference>
<gene>
    <name evidence="10" type="ORF">D3C57_150590</name>
</gene>
<feature type="domain" description="Peripheral subunit-binding (PSBD)" evidence="9">
    <location>
        <begin position="156"/>
        <end position="193"/>
    </location>
</feature>
<dbReference type="RefSeq" id="WP_020873686.1">
    <property type="nucleotide sequence ID" value="NC_022785.1"/>
</dbReference>
<dbReference type="KEGG" id="src:M271_44185"/>
<dbReference type="Proteomes" id="UP000281594">
    <property type="component" value="Unassembled WGS sequence"/>
</dbReference>
<dbReference type="InterPro" id="IPR000089">
    <property type="entry name" value="Biotin_lipoyl"/>
</dbReference>
<dbReference type="Gene3D" id="4.10.320.10">
    <property type="entry name" value="E3-binding domain"/>
    <property type="match status" value="1"/>
</dbReference>
<dbReference type="InterPro" id="IPR001078">
    <property type="entry name" value="2-oxoacid_DH_actylTfrase"/>
</dbReference>
<dbReference type="PANTHER" id="PTHR43178:SF5">
    <property type="entry name" value="LIPOAMIDE ACYLTRANSFERASE COMPONENT OF BRANCHED-CHAIN ALPHA-KETO ACID DEHYDROGENASE COMPLEX, MITOCHONDRIAL"/>
    <property type="match status" value="1"/>
</dbReference>
<dbReference type="GO" id="GO:0016407">
    <property type="term" value="F:acetyltransferase activity"/>
    <property type="evidence" value="ECO:0007669"/>
    <property type="project" value="TreeGrafter"/>
</dbReference>
<dbReference type="EC" id="2.3.1.-" evidence="6"/>
<dbReference type="PROSITE" id="PS51826">
    <property type="entry name" value="PSBD"/>
    <property type="match status" value="1"/>
</dbReference>
<comment type="caution">
    <text evidence="10">The sequence shown here is derived from an EMBL/GenBank/DDBJ whole genome shotgun (WGS) entry which is preliminary data.</text>
</comment>
<evidence type="ECO:0000256" key="2">
    <source>
        <dbReference type="ARBA" id="ARBA00007317"/>
    </source>
</evidence>
<dbReference type="InterPro" id="IPR023213">
    <property type="entry name" value="CAT-like_dom_sf"/>
</dbReference>
<keyword evidence="5 6" id="KW-0012">Acyltransferase</keyword>
<evidence type="ECO:0000256" key="1">
    <source>
        <dbReference type="ARBA" id="ARBA00001938"/>
    </source>
</evidence>
<evidence type="ECO:0000313" key="11">
    <source>
        <dbReference type="Proteomes" id="UP000281594"/>
    </source>
</evidence>
<evidence type="ECO:0000256" key="4">
    <source>
        <dbReference type="ARBA" id="ARBA00022823"/>
    </source>
</evidence>
<dbReference type="eggNOG" id="COG0508">
    <property type="taxonomic scope" value="Bacteria"/>
</dbReference>
<dbReference type="PANTHER" id="PTHR43178">
    <property type="entry name" value="DIHYDROLIPOAMIDE ACETYLTRANSFERASE COMPONENT OF PYRUVATE DEHYDROGENASE COMPLEX"/>
    <property type="match status" value="1"/>
</dbReference>
<dbReference type="InterPro" id="IPR004167">
    <property type="entry name" value="PSBD"/>
</dbReference>
<evidence type="ECO:0000256" key="3">
    <source>
        <dbReference type="ARBA" id="ARBA00022679"/>
    </source>
</evidence>
<dbReference type="Pfam" id="PF02817">
    <property type="entry name" value="E3_binding"/>
    <property type="match status" value="1"/>
</dbReference>
<dbReference type="STRING" id="1343740.M271_44185"/>
<comment type="similarity">
    <text evidence="2 6">Belongs to the 2-oxoacid dehydrogenase family.</text>
</comment>
<dbReference type="SUPFAM" id="SSF51230">
    <property type="entry name" value="Single hybrid motif"/>
    <property type="match status" value="1"/>
</dbReference>
<feature type="domain" description="Lipoyl-binding" evidence="8">
    <location>
        <begin position="4"/>
        <end position="78"/>
    </location>
</feature>
<dbReference type="InterPro" id="IPR011053">
    <property type="entry name" value="Single_hybrid_motif"/>
</dbReference>
<evidence type="ECO:0000256" key="5">
    <source>
        <dbReference type="ARBA" id="ARBA00023315"/>
    </source>
</evidence>
<keyword evidence="4 6" id="KW-0450">Lipoyl</keyword>
<reference evidence="10 11" key="1">
    <citation type="journal article" date="2018" name="J. Biol. Chem.">
        <title>Discovery of the actinoplanic acid pathway in Streptomyces rapamycinicus reveals a genetically conserved synergism with rapamycin.</title>
        <authorList>
            <person name="Mrak P."/>
            <person name="Krastel P."/>
            <person name="Pivk Lukancic P."/>
            <person name="Tao J."/>
            <person name="Pistorius D."/>
            <person name="Moore C.M."/>
        </authorList>
    </citation>
    <scope>NUCLEOTIDE SEQUENCE [LARGE SCALE GENOMIC DNA]</scope>
    <source>
        <strain evidence="10 11">NRRL 5491</strain>
    </source>
</reference>
<evidence type="ECO:0000259" key="9">
    <source>
        <dbReference type="PROSITE" id="PS51826"/>
    </source>
</evidence>
<sequence>MTTLIDIRLPHMGSVERAVITAWHKTAGDKVAVDDPLLDVSTDKVDTEVPSPSEGTLVRVLAEAGQEVPVGEVIAQFAPAQATAEEVAAALGRAVQEAPVRERDVTAPVATTPRAPAAEAPAVSPLPEQDVRGVSLVLGAALRHLAAPAIHRPRPATSPLVRRMAKEAGIDLGDVTGSGPGGRVTRTDVQRYLDVASQTPPVRRDTPADTPTVPEPTATNTVSCPDGYQDLPHEAVPHSPIRKAIAAHMVESVSTAPQLTAQVDVDFSRVMAAREETNAGRARRGLGKLSLLPFVARAAVAMLRDHPDVNGTFTATHLLRWGSVNLGIAVDADSGLYVPVIRNAQRLSLEGLADAIADLSERARGRKLTALDLAQGTFTISNSGSVGGVISTPILTRPQVASLGVPAVVRQPVAVRGKDGEEYVAIRPVARLGLTFDHRAMDGSDALRALLSIQRNLQEWPAEAYR</sequence>
<comment type="cofactor">
    <cofactor evidence="1 6">
        <name>(R)-lipoate</name>
        <dbReference type="ChEBI" id="CHEBI:83088"/>
    </cofactor>
</comment>
<dbReference type="SUPFAM" id="SSF47005">
    <property type="entry name" value="Peripheral subunit-binding domain of 2-oxo acid dehydrogenase complex"/>
    <property type="match status" value="1"/>
</dbReference>
<protein>
    <recommendedName>
        <fullName evidence="6">Dihydrolipoamide acetyltransferase component of pyruvate dehydrogenase complex</fullName>
        <ecNumber evidence="6">2.3.1.-</ecNumber>
    </recommendedName>
</protein>
<dbReference type="InterPro" id="IPR036625">
    <property type="entry name" value="E3-bd_dom_sf"/>
</dbReference>
<dbReference type="InterPro" id="IPR050743">
    <property type="entry name" value="2-oxoacid_DH_E2_comp"/>
</dbReference>
<accession>A0A0A0NWQ8</accession>
<keyword evidence="3 6" id="KW-0808">Transferase</keyword>
<dbReference type="GO" id="GO:0031405">
    <property type="term" value="F:lipoic acid binding"/>
    <property type="evidence" value="ECO:0007669"/>
    <property type="project" value="TreeGrafter"/>
</dbReference>
<dbReference type="Pfam" id="PF00364">
    <property type="entry name" value="Biotin_lipoyl"/>
    <property type="match status" value="1"/>
</dbReference>
<dbReference type="Gene3D" id="2.40.50.100">
    <property type="match status" value="1"/>
</dbReference>
<dbReference type="SUPFAM" id="SSF52777">
    <property type="entry name" value="CoA-dependent acyltransferases"/>
    <property type="match status" value="1"/>
</dbReference>
<evidence type="ECO:0000313" key="10">
    <source>
        <dbReference type="EMBL" id="RLV72963.1"/>
    </source>
</evidence>
<dbReference type="EMBL" id="QYCY01000004">
    <property type="protein sequence ID" value="RLV72963.1"/>
    <property type="molecule type" value="Genomic_DNA"/>
</dbReference>
<dbReference type="InterPro" id="IPR003016">
    <property type="entry name" value="2-oxoA_DH_lipoyl-BS"/>
</dbReference>
<proteinExistence type="inferred from homology"/>
<name>A0A0A0NWQ8_STRRN</name>
<dbReference type="AlphaFoldDB" id="A0A0A0NWQ8"/>
<dbReference type="PROSITE" id="PS50968">
    <property type="entry name" value="BIOTINYL_LIPOYL"/>
    <property type="match status" value="1"/>
</dbReference>
<dbReference type="Gene3D" id="3.30.559.10">
    <property type="entry name" value="Chloramphenicol acetyltransferase-like domain"/>
    <property type="match status" value="1"/>
</dbReference>
<dbReference type="GO" id="GO:0005737">
    <property type="term" value="C:cytoplasm"/>
    <property type="evidence" value="ECO:0007669"/>
    <property type="project" value="TreeGrafter"/>
</dbReference>